<keyword evidence="1" id="KW-0812">Transmembrane</keyword>
<keyword evidence="1" id="KW-1133">Transmembrane helix</keyword>
<sequence>MLRTVNRVLLGLAGLGLLALGGAVLVPALDLPRRWGFALPGWWPFTGPDDVVLSEAGRTRWRDEGWWWPVVFAVLGVLLALMLWWLLAQLRRRRLGEVLVDSGDGEGAVLRGRALEGVLAAQARSMDGVAGADVLLSGRRRTQPRARVGLVLEPHAGPAETLARFTDEGLAHARRSAGLDRLPAEVRIREVRHGAERVT</sequence>
<organism evidence="2 3">
    <name type="scientific">Streptomyces pathocidini</name>
    <dbReference type="NCBI Taxonomy" id="1650571"/>
    <lineage>
        <taxon>Bacteria</taxon>
        <taxon>Bacillati</taxon>
        <taxon>Actinomycetota</taxon>
        <taxon>Actinomycetes</taxon>
        <taxon>Kitasatosporales</taxon>
        <taxon>Streptomycetaceae</taxon>
        <taxon>Streptomyces</taxon>
    </lineage>
</organism>
<evidence type="ECO:0000313" key="3">
    <source>
        <dbReference type="Proteomes" id="UP001611548"/>
    </source>
</evidence>
<evidence type="ECO:0000313" key="2">
    <source>
        <dbReference type="EMBL" id="MFI1967140.1"/>
    </source>
</evidence>
<comment type="caution">
    <text evidence="2">The sequence shown here is derived from an EMBL/GenBank/DDBJ whole genome shotgun (WGS) entry which is preliminary data.</text>
</comment>
<gene>
    <name evidence="2" type="primary">amaP</name>
    <name evidence="2" type="ORF">ACH429_23985</name>
</gene>
<feature type="transmembrane region" description="Helical" evidence="1">
    <location>
        <begin position="66"/>
        <end position="87"/>
    </location>
</feature>
<keyword evidence="3" id="KW-1185">Reference proteome</keyword>
<accession>A0ABW7UZ63</accession>
<evidence type="ECO:0000256" key="1">
    <source>
        <dbReference type="SAM" id="Phobius"/>
    </source>
</evidence>
<dbReference type="Proteomes" id="UP001611548">
    <property type="component" value="Unassembled WGS sequence"/>
</dbReference>
<dbReference type="RefSeq" id="WP_055472021.1">
    <property type="nucleotide sequence ID" value="NZ_JBIRWE010000014.1"/>
</dbReference>
<keyword evidence="1" id="KW-0472">Membrane</keyword>
<dbReference type="EMBL" id="JBIRWE010000014">
    <property type="protein sequence ID" value="MFI1967140.1"/>
    <property type="molecule type" value="Genomic_DNA"/>
</dbReference>
<reference evidence="2 3" key="1">
    <citation type="submission" date="2024-10" db="EMBL/GenBank/DDBJ databases">
        <title>The Natural Products Discovery Center: Release of the First 8490 Sequenced Strains for Exploring Actinobacteria Biosynthetic Diversity.</title>
        <authorList>
            <person name="Kalkreuter E."/>
            <person name="Kautsar S.A."/>
            <person name="Yang D."/>
            <person name="Bader C.D."/>
            <person name="Teijaro C.N."/>
            <person name="Fluegel L."/>
            <person name="Davis C.M."/>
            <person name="Simpson J.R."/>
            <person name="Lauterbach L."/>
            <person name="Steele A.D."/>
            <person name="Gui C."/>
            <person name="Meng S."/>
            <person name="Li G."/>
            <person name="Viehrig K."/>
            <person name="Ye F."/>
            <person name="Su P."/>
            <person name="Kiefer A.F."/>
            <person name="Nichols A."/>
            <person name="Cepeda A.J."/>
            <person name="Yan W."/>
            <person name="Fan B."/>
            <person name="Jiang Y."/>
            <person name="Adhikari A."/>
            <person name="Zheng C.-J."/>
            <person name="Schuster L."/>
            <person name="Cowan T.M."/>
            <person name="Smanski M.J."/>
            <person name="Chevrette M.G."/>
            <person name="De Carvalho L.P.S."/>
            <person name="Shen B."/>
        </authorList>
    </citation>
    <scope>NUCLEOTIDE SEQUENCE [LARGE SCALE GENOMIC DNA]</scope>
    <source>
        <strain evidence="2 3">NPDC020327</strain>
    </source>
</reference>
<protein>
    <submittedName>
        <fullName evidence="2">Alkaline shock response membrane anchor protein AmaP</fullName>
    </submittedName>
</protein>
<name>A0ABW7UZ63_9ACTN</name>
<dbReference type="NCBIfam" id="NF033218">
    <property type="entry name" value="anchor_AmaP"/>
    <property type="match status" value="1"/>
</dbReference>
<proteinExistence type="predicted"/>